<dbReference type="OrthoDB" id="9801123at2"/>
<dbReference type="GO" id="GO:0003700">
    <property type="term" value="F:DNA-binding transcription factor activity"/>
    <property type="evidence" value="ECO:0007669"/>
    <property type="project" value="InterPro"/>
</dbReference>
<evidence type="ECO:0000256" key="2">
    <source>
        <dbReference type="ARBA" id="ARBA00023125"/>
    </source>
</evidence>
<organism evidence="5 6">
    <name type="scientific">Microbacterium foliorum</name>
    <dbReference type="NCBI Taxonomy" id="104336"/>
    <lineage>
        <taxon>Bacteria</taxon>
        <taxon>Bacillati</taxon>
        <taxon>Actinomycetota</taxon>
        <taxon>Actinomycetes</taxon>
        <taxon>Micrococcales</taxon>
        <taxon>Microbacteriaceae</taxon>
        <taxon>Microbacterium</taxon>
    </lineage>
</organism>
<keyword evidence="2" id="KW-0238">DNA-binding</keyword>
<dbReference type="PRINTS" id="PR00032">
    <property type="entry name" value="HTHARAC"/>
</dbReference>
<sequence length="305" mass="32063">MVTVDSAALGHVLDSVDLRVGIVRRVALSTGGLLPIPSGAATLVYIAAGSVHGHPPLTTGCRLDVDRAAQIVTVDDRPLHTNLVAGDAFLTLGRASIALEAGEVTDLVVVDLEFSDSAAMIAALLPDPITVMSFAALEPAAAALAGSMGPTDPATCPSRQGDPVICRMMAQTVLLSVIRAWAANGCAPAGWPSVSNDPFLDRVVEAIHEQPGRDWTVERLASVGAMSRSVFAERFRSAIGRSPADYVTEVRVDAAKRMLSEGRSVSETSRELGYASDEGFSRAFRRRTGMTPSTWRASQLTAVPA</sequence>
<dbReference type="SUPFAM" id="SSF46689">
    <property type="entry name" value="Homeodomain-like"/>
    <property type="match status" value="2"/>
</dbReference>
<dbReference type="EMBL" id="CP041040">
    <property type="protein sequence ID" value="QDE36228.1"/>
    <property type="molecule type" value="Genomic_DNA"/>
</dbReference>
<dbReference type="SMART" id="SM00342">
    <property type="entry name" value="HTH_ARAC"/>
    <property type="match status" value="1"/>
</dbReference>
<accession>A0A4Y5YUN0</accession>
<feature type="domain" description="HTH araC/xylS-type" evidence="4">
    <location>
        <begin position="201"/>
        <end position="298"/>
    </location>
</feature>
<dbReference type="Pfam" id="PF12833">
    <property type="entry name" value="HTH_18"/>
    <property type="match status" value="1"/>
</dbReference>
<protein>
    <submittedName>
        <fullName evidence="5">Helix-turn-helix transcriptional regulator</fullName>
    </submittedName>
</protein>
<evidence type="ECO:0000256" key="1">
    <source>
        <dbReference type="ARBA" id="ARBA00023015"/>
    </source>
</evidence>
<keyword evidence="3" id="KW-0804">Transcription</keyword>
<dbReference type="InterPro" id="IPR018062">
    <property type="entry name" value="HTH_AraC-typ_CS"/>
</dbReference>
<name>A0A4Y5YUN0_9MICO</name>
<dbReference type="AlphaFoldDB" id="A0A4Y5YUN0"/>
<dbReference type="GO" id="GO:0043565">
    <property type="term" value="F:sequence-specific DNA binding"/>
    <property type="evidence" value="ECO:0007669"/>
    <property type="project" value="InterPro"/>
</dbReference>
<dbReference type="InterPro" id="IPR009057">
    <property type="entry name" value="Homeodomain-like_sf"/>
</dbReference>
<proteinExistence type="predicted"/>
<evidence type="ECO:0000256" key="3">
    <source>
        <dbReference type="ARBA" id="ARBA00023163"/>
    </source>
</evidence>
<gene>
    <name evidence="5" type="ORF">FIV50_16405</name>
</gene>
<dbReference type="Proteomes" id="UP000316125">
    <property type="component" value="Chromosome"/>
</dbReference>
<dbReference type="InterPro" id="IPR018060">
    <property type="entry name" value="HTH_AraC"/>
</dbReference>
<reference evidence="5 6" key="1">
    <citation type="submission" date="2019-06" db="EMBL/GenBank/DDBJ databases">
        <title>Complete genome of Microbacterium foliorum M2.</title>
        <authorList>
            <person name="Cao G."/>
        </authorList>
    </citation>
    <scope>NUCLEOTIDE SEQUENCE [LARGE SCALE GENOMIC DNA]</scope>
    <source>
        <strain evidence="5 6">M2</strain>
    </source>
</reference>
<dbReference type="InterPro" id="IPR020449">
    <property type="entry name" value="Tscrpt_reg_AraC-type_HTH"/>
</dbReference>
<dbReference type="PROSITE" id="PS01124">
    <property type="entry name" value="HTH_ARAC_FAMILY_2"/>
    <property type="match status" value="1"/>
</dbReference>
<keyword evidence="1" id="KW-0805">Transcription regulation</keyword>
<evidence type="ECO:0000259" key="4">
    <source>
        <dbReference type="PROSITE" id="PS01124"/>
    </source>
</evidence>
<dbReference type="PANTHER" id="PTHR46796">
    <property type="entry name" value="HTH-TYPE TRANSCRIPTIONAL ACTIVATOR RHAS-RELATED"/>
    <property type="match status" value="1"/>
</dbReference>
<evidence type="ECO:0000313" key="6">
    <source>
        <dbReference type="Proteomes" id="UP000316125"/>
    </source>
</evidence>
<dbReference type="InterPro" id="IPR050204">
    <property type="entry name" value="AraC_XylS_family_regulators"/>
</dbReference>
<dbReference type="PROSITE" id="PS00041">
    <property type="entry name" value="HTH_ARAC_FAMILY_1"/>
    <property type="match status" value="1"/>
</dbReference>
<dbReference type="Gene3D" id="1.10.10.60">
    <property type="entry name" value="Homeodomain-like"/>
    <property type="match status" value="1"/>
</dbReference>
<evidence type="ECO:0000313" key="5">
    <source>
        <dbReference type="EMBL" id="QDE36228.1"/>
    </source>
</evidence>
<dbReference type="RefSeq" id="WP_140038358.1">
    <property type="nucleotide sequence ID" value="NZ_CP041040.1"/>
</dbReference>
<dbReference type="PANTHER" id="PTHR46796:SF7">
    <property type="entry name" value="ARAC FAMILY TRANSCRIPTIONAL REGULATOR"/>
    <property type="match status" value="1"/>
</dbReference>